<organism evidence="5">
    <name type="scientific">uncultured prokaryote</name>
    <dbReference type="NCBI Taxonomy" id="198431"/>
    <lineage>
        <taxon>unclassified sequences</taxon>
        <taxon>environmental samples</taxon>
    </lineage>
</organism>
<keyword evidence="2" id="KW-0238">DNA-binding</keyword>
<evidence type="ECO:0000259" key="4">
    <source>
        <dbReference type="PROSITE" id="PS50943"/>
    </source>
</evidence>
<dbReference type="SMART" id="SM00530">
    <property type="entry name" value="HTH_XRE"/>
    <property type="match status" value="1"/>
</dbReference>
<keyword evidence="1" id="KW-0805">Transcription regulation</keyword>
<reference evidence="5" key="2">
    <citation type="journal article" date="2012" name="PLoS ONE">
        <title>A Deeply Branching Thermophilic Bacterium with an Ancient Acetyl-CoA Pathway Dominates a Subsurface Ecosystem.</title>
        <authorList>
            <person name="Takami H."/>
            <person name="Noguchi H."/>
            <person name="Takaki Y."/>
            <person name="Uchiyama I."/>
            <person name="Toyoda A."/>
            <person name="Nishi S."/>
            <person name="Chee G.-J."/>
            <person name="Arai W."/>
            <person name="Nunoura T."/>
            <person name="Itoh T."/>
            <person name="Hattori M."/>
            <person name="Takai K."/>
        </authorList>
    </citation>
    <scope>NUCLEOTIDE SEQUENCE</scope>
</reference>
<dbReference type="GO" id="GO:0003677">
    <property type="term" value="F:DNA binding"/>
    <property type="evidence" value="ECO:0007669"/>
    <property type="project" value="UniProtKB-KW"/>
</dbReference>
<name>H5SEL8_9ZZZZ</name>
<dbReference type="Gene3D" id="1.10.260.40">
    <property type="entry name" value="lambda repressor-like DNA-binding domains"/>
    <property type="match status" value="1"/>
</dbReference>
<dbReference type="CDD" id="cd00093">
    <property type="entry name" value="HTH_XRE"/>
    <property type="match status" value="1"/>
</dbReference>
<dbReference type="EMBL" id="AP011694">
    <property type="protein sequence ID" value="BAL54604.1"/>
    <property type="molecule type" value="Genomic_DNA"/>
</dbReference>
<keyword evidence="3" id="KW-0804">Transcription</keyword>
<dbReference type="InterPro" id="IPR010982">
    <property type="entry name" value="Lambda_DNA-bd_dom_sf"/>
</dbReference>
<dbReference type="Pfam" id="PF01381">
    <property type="entry name" value="HTH_3"/>
    <property type="match status" value="1"/>
</dbReference>
<feature type="domain" description="HTH cro/C1-type" evidence="4">
    <location>
        <begin position="25"/>
        <end position="79"/>
    </location>
</feature>
<gene>
    <name evidence="5" type="ORF">HGMM_F17C12C21</name>
</gene>
<evidence type="ECO:0000256" key="3">
    <source>
        <dbReference type="ARBA" id="ARBA00023163"/>
    </source>
</evidence>
<evidence type="ECO:0000256" key="2">
    <source>
        <dbReference type="ARBA" id="ARBA00023125"/>
    </source>
</evidence>
<dbReference type="InterPro" id="IPR001387">
    <property type="entry name" value="Cro/C1-type_HTH"/>
</dbReference>
<dbReference type="AlphaFoldDB" id="H5SEL8"/>
<reference evidence="5" key="1">
    <citation type="journal article" date="2005" name="Environ. Microbiol.">
        <title>Genetic and functional properties of uncultivated thermophilic crenarchaeotes from a subsurface gold mine as revealed by analysis of genome fragments.</title>
        <authorList>
            <person name="Nunoura T."/>
            <person name="Hirayama H."/>
            <person name="Takami H."/>
            <person name="Oida H."/>
            <person name="Nishi S."/>
            <person name="Shimamura S."/>
            <person name="Suzuki Y."/>
            <person name="Inagaki F."/>
            <person name="Takai K."/>
            <person name="Nealson K.H."/>
            <person name="Horikoshi K."/>
        </authorList>
    </citation>
    <scope>NUCLEOTIDE SEQUENCE</scope>
</reference>
<proteinExistence type="predicted"/>
<accession>H5SEL8</accession>
<protein>
    <submittedName>
        <fullName evidence="5">DNA binding protein</fullName>
    </submittedName>
</protein>
<sequence length="136" mass="15929">MFYREYLTSNLYPMKNIKSFVGERIKRARVSMNISQMELAERVGISYQQIQKYEKGLSEISVTKLYQIAEALGMNAYDLLPPSDIRIAERRSRYGGTLSRDENMLIELFRQVKKEEIRKGLLMIIKGVADIERKTR</sequence>
<dbReference type="GO" id="GO:0003700">
    <property type="term" value="F:DNA-binding transcription factor activity"/>
    <property type="evidence" value="ECO:0007669"/>
    <property type="project" value="TreeGrafter"/>
</dbReference>
<evidence type="ECO:0000256" key="1">
    <source>
        <dbReference type="ARBA" id="ARBA00023015"/>
    </source>
</evidence>
<dbReference type="PROSITE" id="PS50943">
    <property type="entry name" value="HTH_CROC1"/>
    <property type="match status" value="1"/>
</dbReference>
<dbReference type="PANTHER" id="PTHR46797">
    <property type="entry name" value="HTH-TYPE TRANSCRIPTIONAL REGULATOR"/>
    <property type="match status" value="1"/>
</dbReference>
<dbReference type="InterPro" id="IPR050807">
    <property type="entry name" value="TransReg_Diox_bact_type"/>
</dbReference>
<dbReference type="SUPFAM" id="SSF47413">
    <property type="entry name" value="lambda repressor-like DNA-binding domains"/>
    <property type="match status" value="1"/>
</dbReference>
<dbReference type="PANTHER" id="PTHR46797:SF23">
    <property type="entry name" value="HTH-TYPE TRANSCRIPTIONAL REGULATOR SUTR"/>
    <property type="match status" value="1"/>
</dbReference>
<evidence type="ECO:0000313" key="5">
    <source>
        <dbReference type="EMBL" id="BAL54604.1"/>
    </source>
</evidence>